<evidence type="ECO:0000313" key="3">
    <source>
        <dbReference type="Proteomes" id="UP000578531"/>
    </source>
</evidence>
<dbReference type="RefSeq" id="XP_037158886.1">
    <property type="nucleotide sequence ID" value="XM_037314210.1"/>
</dbReference>
<reference evidence="2 3" key="1">
    <citation type="journal article" date="2020" name="Genomics">
        <title>Complete, high-quality genomes from long-read metagenomic sequencing of two wolf lichen thalli reveals enigmatic genome architecture.</title>
        <authorList>
            <person name="McKenzie S.K."/>
            <person name="Walston R.F."/>
            <person name="Allen J.L."/>
        </authorList>
    </citation>
    <scope>NUCLEOTIDE SEQUENCE [LARGE SCALE GENOMIC DNA]</scope>
    <source>
        <strain evidence="2">WasteWater2</strain>
    </source>
</reference>
<name>A0A8H6CNN7_9LECA</name>
<keyword evidence="1" id="KW-0812">Transmembrane</keyword>
<dbReference type="OrthoDB" id="5300957at2759"/>
<evidence type="ECO:0000256" key="1">
    <source>
        <dbReference type="SAM" id="Phobius"/>
    </source>
</evidence>
<dbReference type="Proteomes" id="UP000578531">
    <property type="component" value="Unassembled WGS sequence"/>
</dbReference>
<keyword evidence="3" id="KW-1185">Reference proteome</keyword>
<evidence type="ECO:0000313" key="2">
    <source>
        <dbReference type="EMBL" id="KAF6226735.1"/>
    </source>
</evidence>
<protein>
    <submittedName>
        <fullName evidence="2">Uncharacterized protein</fullName>
    </submittedName>
</protein>
<feature type="transmembrane region" description="Helical" evidence="1">
    <location>
        <begin position="6"/>
        <end position="28"/>
    </location>
</feature>
<dbReference type="EMBL" id="JACCJC010000088">
    <property type="protein sequence ID" value="KAF6226735.1"/>
    <property type="molecule type" value="Genomic_DNA"/>
</dbReference>
<organism evidence="2 3">
    <name type="scientific">Letharia columbiana</name>
    <dbReference type="NCBI Taxonomy" id="112416"/>
    <lineage>
        <taxon>Eukaryota</taxon>
        <taxon>Fungi</taxon>
        <taxon>Dikarya</taxon>
        <taxon>Ascomycota</taxon>
        <taxon>Pezizomycotina</taxon>
        <taxon>Lecanoromycetes</taxon>
        <taxon>OSLEUM clade</taxon>
        <taxon>Lecanoromycetidae</taxon>
        <taxon>Lecanorales</taxon>
        <taxon>Lecanorineae</taxon>
        <taxon>Parmeliaceae</taxon>
        <taxon>Letharia</taxon>
    </lineage>
</organism>
<accession>A0A8H6CNN7</accession>
<sequence>MSLKYALGYAFYVGTLILAKPLNISLAYKIPAILRLPLSSDLLASNVDTTSASNDSTTSLNVTSGQPLRIQCDGASYGFDLDIFDCEQAKAYVPPNADQVPWADRHTGSQEQIFPLPYRAMGDKALCYVQPVLIGGATSAKATTNQVRNAAAAVRHECFSGGKLQGGIATNIGGDNNLAVIMSAYQPPSAIQCSGKFRAMSSCQDVLEGMPVTTEKEAFGPPTDRTTQVLLPQAVESYDTFCLLRIVDNSTTSDTAAWYEFWEATTAIWSVCVRHGQGGSLGGLGDHGQLFLTMIAFDELSMKKAPKTLHRVQYFGQGPREHARLQKTG</sequence>
<gene>
    <name evidence="2" type="ORF">HO173_012338</name>
</gene>
<proteinExistence type="predicted"/>
<keyword evidence="1" id="KW-1133">Transmembrane helix</keyword>
<dbReference type="GeneID" id="59293974"/>
<keyword evidence="1" id="KW-0472">Membrane</keyword>
<comment type="caution">
    <text evidence="2">The sequence shown here is derived from an EMBL/GenBank/DDBJ whole genome shotgun (WGS) entry which is preliminary data.</text>
</comment>
<dbReference type="AlphaFoldDB" id="A0A8H6CNN7"/>